<comment type="function">
    <text evidence="8">Probable subunit of the gamma-secretase complex, an endoprotease complex that catalyzes the intramembrane cleavage of integral membrane proteins such as Notch receptors.</text>
</comment>
<keyword evidence="4 8" id="KW-0914">Notch signaling pathway</keyword>
<dbReference type="PRINTS" id="PR01072">
    <property type="entry name" value="PRESENILIN"/>
</dbReference>
<keyword evidence="6 8" id="KW-0333">Golgi apparatus</keyword>
<feature type="transmembrane region" description="Helical" evidence="8">
    <location>
        <begin position="262"/>
        <end position="280"/>
    </location>
</feature>
<sequence length="525" mass="57156">MNTGDQLASNSHEGSPTERTGLIGGGQPFNTQDPSVRNYRSSETDIPAMASEASVVVNSNTNNPSQRDNRQIRPGPSTAPAESAASSEDEELIYGAKHVIHLFAPVTLCMTVVVATINSVAYYSESGSAHFAYTPFTDERASTSTKLWQSFANAGIVMVGVIVMTILLLVLYKYKFYKIISAWLMISSVMTLFFFSLFYLWHVLRAFNVPMDYITMSIIIWNFGVGGIFCIHWKGPLLVQQGYLIVVSALVALIFIKYFPDWTTWTVLGVMVIWDLIAVLCPKGPLKMLVETAQSRNEQMFPALIYSSAMVWIVTMADDGGKKSQKPKKRTRDGEQKGEVQTDGEDGDDGGFGQHMANGMGGNSVEDSASARSAVRALGDMTQEEPISGAAAEEADGATAAQKNKKRKKRPAGAQGQAESRQRAPVSGADDDQDDERGIKLGLGDFIFYSVLVGKASSNGDWNTTIACFVAIMIGLCCTLLLLAIMRKALPALPISLTFGLVFNFATSALVQPFMDRLNSEQVYI</sequence>
<dbReference type="GO" id="GO:0006509">
    <property type="term" value="P:membrane protein ectodomain proteolysis"/>
    <property type="evidence" value="ECO:0007669"/>
    <property type="project" value="TreeGrafter"/>
</dbReference>
<evidence type="ECO:0000256" key="7">
    <source>
        <dbReference type="ARBA" id="ARBA00023136"/>
    </source>
</evidence>
<dbReference type="AlphaFoldDB" id="A0A3S1AWU2"/>
<dbReference type="FunFam" id="1.10.472.100:FF:000001">
    <property type="entry name" value="Presenilin"/>
    <property type="match status" value="1"/>
</dbReference>
<dbReference type="EC" id="3.4.23.-" evidence="8"/>
<dbReference type="GO" id="GO:0000139">
    <property type="term" value="C:Golgi membrane"/>
    <property type="evidence" value="ECO:0007669"/>
    <property type="project" value="UniProtKB-SubCell"/>
</dbReference>
<feature type="region of interest" description="Disordered" evidence="9">
    <location>
        <begin position="1"/>
        <end position="86"/>
    </location>
</feature>
<feature type="transmembrane region" description="Helical" evidence="8">
    <location>
        <begin position="102"/>
        <end position="123"/>
    </location>
</feature>
<dbReference type="InterPro" id="IPR042524">
    <property type="entry name" value="Presenilin_C"/>
</dbReference>
<proteinExistence type="inferred from homology"/>
<comment type="subunit">
    <text evidence="8">Homodimer.</text>
</comment>
<dbReference type="InterPro" id="IPR001108">
    <property type="entry name" value="Peptidase_A22A"/>
</dbReference>
<feature type="transmembrane region" description="Helical" evidence="8">
    <location>
        <begin position="462"/>
        <end position="485"/>
    </location>
</feature>
<dbReference type="Proteomes" id="UP000271974">
    <property type="component" value="Unassembled WGS sequence"/>
</dbReference>
<dbReference type="PANTHER" id="PTHR10202:SF13">
    <property type="entry name" value="PRESENILIN HOMOLOG"/>
    <property type="match status" value="1"/>
</dbReference>
<comment type="domain">
    <text evidence="8">The PAL motif is required for normal active site conformation.</text>
</comment>
<dbReference type="GO" id="GO:0055074">
    <property type="term" value="P:calcium ion homeostasis"/>
    <property type="evidence" value="ECO:0007669"/>
    <property type="project" value="TreeGrafter"/>
</dbReference>
<dbReference type="SMART" id="SM00730">
    <property type="entry name" value="PSN"/>
    <property type="match status" value="1"/>
</dbReference>
<evidence type="ECO:0000313" key="10">
    <source>
        <dbReference type="EMBL" id="RUS69332.1"/>
    </source>
</evidence>
<dbReference type="EMBL" id="RQTK01001724">
    <property type="protein sequence ID" value="RUS69332.1"/>
    <property type="molecule type" value="Genomic_DNA"/>
</dbReference>
<keyword evidence="3 8" id="KW-0256">Endoplasmic reticulum</keyword>
<organism evidence="10 11">
    <name type="scientific">Elysia chlorotica</name>
    <name type="common">Eastern emerald elysia</name>
    <name type="synonym">Sea slug</name>
    <dbReference type="NCBI Taxonomy" id="188477"/>
    <lineage>
        <taxon>Eukaryota</taxon>
        <taxon>Metazoa</taxon>
        <taxon>Spiralia</taxon>
        <taxon>Lophotrochozoa</taxon>
        <taxon>Mollusca</taxon>
        <taxon>Gastropoda</taxon>
        <taxon>Heterobranchia</taxon>
        <taxon>Euthyneura</taxon>
        <taxon>Panpulmonata</taxon>
        <taxon>Sacoglossa</taxon>
        <taxon>Placobranchoidea</taxon>
        <taxon>Plakobranchidae</taxon>
        <taxon>Elysia</taxon>
    </lineage>
</organism>
<evidence type="ECO:0000256" key="4">
    <source>
        <dbReference type="ARBA" id="ARBA00022976"/>
    </source>
</evidence>
<feature type="compositionally biased region" description="Polar residues" evidence="9">
    <location>
        <begin position="1"/>
        <end position="18"/>
    </location>
</feature>
<feature type="region of interest" description="Disordered" evidence="9">
    <location>
        <begin position="387"/>
        <end position="435"/>
    </location>
</feature>
<keyword evidence="8" id="KW-0645">Protease</keyword>
<dbReference type="Gene3D" id="1.10.472.100">
    <property type="entry name" value="Presenilin"/>
    <property type="match status" value="1"/>
</dbReference>
<dbReference type="GO" id="GO:0007219">
    <property type="term" value="P:Notch signaling pathway"/>
    <property type="evidence" value="ECO:0007669"/>
    <property type="project" value="UniProtKB-KW"/>
</dbReference>
<dbReference type="PANTHER" id="PTHR10202">
    <property type="entry name" value="PRESENILIN"/>
    <property type="match status" value="1"/>
</dbReference>
<evidence type="ECO:0000256" key="5">
    <source>
        <dbReference type="ARBA" id="ARBA00022989"/>
    </source>
</evidence>
<feature type="transmembrane region" description="Helical" evidence="8">
    <location>
        <begin position="492"/>
        <end position="511"/>
    </location>
</feature>
<feature type="transmembrane region" description="Helical" evidence="8">
    <location>
        <begin position="179"/>
        <end position="201"/>
    </location>
</feature>
<accession>A0A3S1AWU2</accession>
<keyword evidence="8" id="KW-0378">Hydrolase</keyword>
<dbReference type="GO" id="GO:0016485">
    <property type="term" value="P:protein processing"/>
    <property type="evidence" value="ECO:0007669"/>
    <property type="project" value="InterPro"/>
</dbReference>
<evidence type="ECO:0000256" key="8">
    <source>
        <dbReference type="RuleBase" id="RU361148"/>
    </source>
</evidence>
<dbReference type="GO" id="GO:0070765">
    <property type="term" value="C:gamma-secretase complex"/>
    <property type="evidence" value="ECO:0007669"/>
    <property type="project" value="TreeGrafter"/>
</dbReference>
<evidence type="ECO:0000313" key="11">
    <source>
        <dbReference type="Proteomes" id="UP000271974"/>
    </source>
</evidence>
<evidence type="ECO:0000256" key="2">
    <source>
        <dbReference type="ARBA" id="ARBA00022692"/>
    </source>
</evidence>
<evidence type="ECO:0000256" key="1">
    <source>
        <dbReference type="ARBA" id="ARBA00008604"/>
    </source>
</evidence>
<evidence type="ECO:0000256" key="6">
    <source>
        <dbReference type="ARBA" id="ARBA00023034"/>
    </source>
</evidence>
<dbReference type="GO" id="GO:0034205">
    <property type="term" value="P:amyloid-beta formation"/>
    <property type="evidence" value="ECO:0007669"/>
    <property type="project" value="TreeGrafter"/>
</dbReference>
<dbReference type="GO" id="GO:0042500">
    <property type="term" value="F:aspartic endopeptidase activity, intramembrane cleaving"/>
    <property type="evidence" value="ECO:0007669"/>
    <property type="project" value="InterPro"/>
</dbReference>
<gene>
    <name evidence="10" type="ORF">EGW08_022907</name>
</gene>
<feature type="transmembrane region" description="Helical" evidence="8">
    <location>
        <begin position="213"/>
        <end position="231"/>
    </location>
</feature>
<evidence type="ECO:0000256" key="3">
    <source>
        <dbReference type="ARBA" id="ARBA00022824"/>
    </source>
</evidence>
<name>A0A3S1AWU2_ELYCH</name>
<feature type="transmembrane region" description="Helical" evidence="8">
    <location>
        <begin position="300"/>
        <end position="317"/>
    </location>
</feature>
<dbReference type="STRING" id="188477.A0A3S1AWU2"/>
<keyword evidence="5 8" id="KW-1133">Transmembrane helix</keyword>
<feature type="transmembrane region" description="Helical" evidence="8">
    <location>
        <begin position="238"/>
        <end position="256"/>
    </location>
</feature>
<evidence type="ECO:0000256" key="9">
    <source>
        <dbReference type="SAM" id="MobiDB-lite"/>
    </source>
</evidence>
<keyword evidence="7 8" id="KW-0472">Membrane</keyword>
<feature type="compositionally biased region" description="Polar residues" evidence="9">
    <location>
        <begin position="28"/>
        <end position="41"/>
    </location>
</feature>
<dbReference type="Pfam" id="PF01080">
    <property type="entry name" value="Presenilin"/>
    <property type="match status" value="1"/>
</dbReference>
<protein>
    <recommendedName>
        <fullName evidence="8">Presenilin</fullName>
        <ecNumber evidence="8">3.4.23.-</ecNumber>
    </recommendedName>
</protein>
<keyword evidence="2 8" id="KW-0812">Transmembrane</keyword>
<keyword evidence="11" id="KW-1185">Reference proteome</keyword>
<dbReference type="InterPro" id="IPR006639">
    <property type="entry name" value="Preselin/SPP"/>
</dbReference>
<comment type="subcellular location">
    <subcellularLocation>
        <location evidence="8">Endoplasmic reticulum membrane</location>
        <topology evidence="8">Multi-pass membrane protein</topology>
    </subcellularLocation>
    <subcellularLocation>
        <location evidence="8">Golgi apparatus membrane</location>
        <topology evidence="8">Multi-pass membrane protein</topology>
    </subcellularLocation>
</comment>
<reference evidence="10 11" key="1">
    <citation type="submission" date="2019-01" db="EMBL/GenBank/DDBJ databases">
        <title>A draft genome assembly of the solar-powered sea slug Elysia chlorotica.</title>
        <authorList>
            <person name="Cai H."/>
            <person name="Li Q."/>
            <person name="Fang X."/>
            <person name="Li J."/>
            <person name="Curtis N.E."/>
            <person name="Altenburger A."/>
            <person name="Shibata T."/>
            <person name="Feng M."/>
            <person name="Maeda T."/>
            <person name="Schwartz J.A."/>
            <person name="Shigenobu S."/>
            <person name="Lundholm N."/>
            <person name="Nishiyama T."/>
            <person name="Yang H."/>
            <person name="Hasebe M."/>
            <person name="Li S."/>
            <person name="Pierce S.K."/>
            <person name="Wang J."/>
        </authorList>
    </citation>
    <scope>NUCLEOTIDE SEQUENCE [LARGE SCALE GENOMIC DNA]</scope>
    <source>
        <strain evidence="10">EC2010</strain>
        <tissue evidence="10">Whole organism of an adult</tissue>
    </source>
</reference>
<feature type="region of interest" description="Disordered" evidence="9">
    <location>
        <begin position="320"/>
        <end position="373"/>
    </location>
</feature>
<feature type="transmembrane region" description="Helical" evidence="8">
    <location>
        <begin position="151"/>
        <end position="172"/>
    </location>
</feature>
<comment type="caution">
    <text evidence="10">The sequence shown here is derived from an EMBL/GenBank/DDBJ whole genome shotgun (WGS) entry which is preliminary data.</text>
</comment>
<feature type="compositionally biased region" description="Low complexity" evidence="9">
    <location>
        <begin position="48"/>
        <end position="65"/>
    </location>
</feature>
<dbReference type="OrthoDB" id="20287at2759"/>
<feature type="compositionally biased region" description="Low complexity" evidence="9">
    <location>
        <begin position="389"/>
        <end position="401"/>
    </location>
</feature>
<dbReference type="GO" id="GO:0005789">
    <property type="term" value="C:endoplasmic reticulum membrane"/>
    <property type="evidence" value="ECO:0007669"/>
    <property type="project" value="UniProtKB-SubCell"/>
</dbReference>
<comment type="similarity">
    <text evidence="1 8">Belongs to the peptidase A22A family.</text>
</comment>